<proteinExistence type="predicted"/>
<sequence length="30" mass="3566">MNLYLLEDQIWLTMLYILVSKVMSYSTSLP</sequence>
<dbReference type="AlphaFoldDB" id="A0A1I7WH60"/>
<evidence type="ECO:0000313" key="1">
    <source>
        <dbReference type="Proteomes" id="UP000095283"/>
    </source>
</evidence>
<organism evidence="1 2">
    <name type="scientific">Heterorhabditis bacteriophora</name>
    <name type="common">Entomopathogenic nematode worm</name>
    <dbReference type="NCBI Taxonomy" id="37862"/>
    <lineage>
        <taxon>Eukaryota</taxon>
        <taxon>Metazoa</taxon>
        <taxon>Ecdysozoa</taxon>
        <taxon>Nematoda</taxon>
        <taxon>Chromadorea</taxon>
        <taxon>Rhabditida</taxon>
        <taxon>Rhabditina</taxon>
        <taxon>Rhabditomorpha</taxon>
        <taxon>Strongyloidea</taxon>
        <taxon>Heterorhabditidae</taxon>
        <taxon>Heterorhabditis</taxon>
    </lineage>
</organism>
<protein>
    <submittedName>
        <fullName evidence="2">Uncharacterized protein</fullName>
    </submittedName>
</protein>
<dbReference type="WBParaSite" id="Hba_04335">
    <property type="protein sequence ID" value="Hba_04335"/>
    <property type="gene ID" value="Hba_04335"/>
</dbReference>
<reference evidence="2" key="1">
    <citation type="submission" date="2016-11" db="UniProtKB">
        <authorList>
            <consortium name="WormBaseParasite"/>
        </authorList>
    </citation>
    <scope>IDENTIFICATION</scope>
</reference>
<dbReference type="Proteomes" id="UP000095283">
    <property type="component" value="Unplaced"/>
</dbReference>
<name>A0A1I7WH60_HETBA</name>
<keyword evidence="1" id="KW-1185">Reference proteome</keyword>
<evidence type="ECO:0000313" key="2">
    <source>
        <dbReference type="WBParaSite" id="Hba_04335"/>
    </source>
</evidence>
<accession>A0A1I7WH60</accession>